<dbReference type="GO" id="GO:0004523">
    <property type="term" value="F:RNA-DNA hybrid ribonuclease activity"/>
    <property type="evidence" value="ECO:0007669"/>
    <property type="project" value="InterPro"/>
</dbReference>
<dbReference type="InterPro" id="IPR002156">
    <property type="entry name" value="RNaseH_domain"/>
</dbReference>
<dbReference type="PANTHER" id="PTHR46387:SF2">
    <property type="entry name" value="RIBONUCLEASE HI"/>
    <property type="match status" value="1"/>
</dbReference>
<evidence type="ECO:0000313" key="3">
    <source>
        <dbReference type="Proteomes" id="UP000034492"/>
    </source>
</evidence>
<accession>A0A0G0F2A1</accession>
<dbReference type="InterPro" id="IPR012337">
    <property type="entry name" value="RNaseH-like_sf"/>
</dbReference>
<dbReference type="PANTHER" id="PTHR46387">
    <property type="entry name" value="POLYNUCLEOTIDYL TRANSFERASE, RIBONUCLEASE H-LIKE SUPERFAMILY PROTEIN"/>
    <property type="match status" value="1"/>
</dbReference>
<dbReference type="Gene3D" id="3.30.420.10">
    <property type="entry name" value="Ribonuclease H-like superfamily/Ribonuclease H"/>
    <property type="match status" value="1"/>
</dbReference>
<sequence>MITVFTDGASRGNPGPAAFGYSIKKDGEVLHEHGGKIGVNTNNVAEYTAVLEAFAYLKKNVYKGEPLNIQLIADSQLIVRQLAGVYKIKNLRLKEIFNKIKNLEMDLGNITYKSIPREQNKRADSLANKALDSR</sequence>
<dbReference type="CDD" id="cd09279">
    <property type="entry name" value="RNase_HI_like"/>
    <property type="match status" value="1"/>
</dbReference>
<proteinExistence type="predicted"/>
<evidence type="ECO:0000259" key="1">
    <source>
        <dbReference type="PROSITE" id="PS50879"/>
    </source>
</evidence>
<dbReference type="EMBL" id="LBSA01000040">
    <property type="protein sequence ID" value="KKQ07680.1"/>
    <property type="molecule type" value="Genomic_DNA"/>
</dbReference>
<organism evidence="2 3">
    <name type="scientific">Candidatus Daviesbacteria bacterium GW2011_GWB1_36_5</name>
    <dbReference type="NCBI Taxonomy" id="1618426"/>
    <lineage>
        <taxon>Bacteria</taxon>
        <taxon>Candidatus Daviesiibacteriota</taxon>
    </lineage>
</organism>
<dbReference type="GO" id="GO:0003676">
    <property type="term" value="F:nucleic acid binding"/>
    <property type="evidence" value="ECO:0007669"/>
    <property type="project" value="InterPro"/>
</dbReference>
<dbReference type="Proteomes" id="UP000034492">
    <property type="component" value="Unassembled WGS sequence"/>
</dbReference>
<feature type="domain" description="RNase H type-1" evidence="1">
    <location>
        <begin position="1"/>
        <end position="132"/>
    </location>
</feature>
<dbReference type="AlphaFoldDB" id="A0A0G0F2A1"/>
<comment type="caution">
    <text evidence="2">The sequence shown here is derived from an EMBL/GenBank/DDBJ whole genome shotgun (WGS) entry which is preliminary data.</text>
</comment>
<reference evidence="2 3" key="1">
    <citation type="journal article" date="2015" name="Nature">
        <title>rRNA introns, odd ribosomes, and small enigmatic genomes across a large radiation of phyla.</title>
        <authorList>
            <person name="Brown C.T."/>
            <person name="Hug L.A."/>
            <person name="Thomas B.C."/>
            <person name="Sharon I."/>
            <person name="Castelle C.J."/>
            <person name="Singh A."/>
            <person name="Wilkins M.J."/>
            <person name="Williams K.H."/>
            <person name="Banfield J.F."/>
        </authorList>
    </citation>
    <scope>NUCLEOTIDE SEQUENCE [LARGE SCALE GENOMIC DNA]</scope>
</reference>
<dbReference type="PROSITE" id="PS50879">
    <property type="entry name" value="RNASE_H_1"/>
    <property type="match status" value="1"/>
</dbReference>
<dbReference type="InterPro" id="IPR036397">
    <property type="entry name" value="RNaseH_sf"/>
</dbReference>
<dbReference type="Pfam" id="PF13456">
    <property type="entry name" value="RVT_3"/>
    <property type="match status" value="1"/>
</dbReference>
<protein>
    <submittedName>
        <fullName evidence="2">Ribonuclease H</fullName>
    </submittedName>
</protein>
<evidence type="ECO:0000313" key="2">
    <source>
        <dbReference type="EMBL" id="KKQ07680.1"/>
    </source>
</evidence>
<gene>
    <name evidence="2" type="ORF">US19_C0040G0004</name>
</gene>
<name>A0A0G0F2A1_9BACT</name>
<dbReference type="SUPFAM" id="SSF53098">
    <property type="entry name" value="Ribonuclease H-like"/>
    <property type="match status" value="1"/>
</dbReference>